<dbReference type="InterPro" id="IPR008979">
    <property type="entry name" value="Galactose-bd-like_sf"/>
</dbReference>
<comment type="caution">
    <text evidence="3">The sequence shown here is derived from an EMBL/GenBank/DDBJ whole genome shotgun (WGS) entry which is preliminary data.</text>
</comment>
<evidence type="ECO:0000313" key="3">
    <source>
        <dbReference type="EMBL" id="MFC3834189.1"/>
    </source>
</evidence>
<reference evidence="4" key="1">
    <citation type="journal article" date="2019" name="Int. J. Syst. Evol. Microbiol.">
        <title>The Global Catalogue of Microorganisms (GCM) 10K type strain sequencing project: providing services to taxonomists for standard genome sequencing and annotation.</title>
        <authorList>
            <consortium name="The Broad Institute Genomics Platform"/>
            <consortium name="The Broad Institute Genome Sequencing Center for Infectious Disease"/>
            <person name="Wu L."/>
            <person name="Ma J."/>
        </authorList>
    </citation>
    <scope>NUCLEOTIDE SEQUENCE [LARGE SCALE GENOMIC DNA]</scope>
    <source>
        <strain evidence="4">CCTCC AB 2017081</strain>
    </source>
</reference>
<evidence type="ECO:0000313" key="4">
    <source>
        <dbReference type="Proteomes" id="UP001595803"/>
    </source>
</evidence>
<organism evidence="3 4">
    <name type="scientific">Deinococcus rufus</name>
    <dbReference type="NCBI Taxonomy" id="2136097"/>
    <lineage>
        <taxon>Bacteria</taxon>
        <taxon>Thermotogati</taxon>
        <taxon>Deinococcota</taxon>
        <taxon>Deinococci</taxon>
        <taxon>Deinococcales</taxon>
        <taxon>Deinococcaceae</taxon>
        <taxon>Deinococcus</taxon>
    </lineage>
</organism>
<keyword evidence="4" id="KW-1185">Reference proteome</keyword>
<dbReference type="Pfam" id="PF08305">
    <property type="entry name" value="NPCBM"/>
    <property type="match status" value="1"/>
</dbReference>
<sequence>MTPLTRIFALLLPLSLGACSQQASPTEADPYAGGASHPWSYTRPGGRLSAQALTPGVNTLYYEPILAATNAWGPIELDHSNGERGAGDGRTLTIGGVTYAKGFGVHAGSEMRFGLKGSGATCTRFTVDVGVDDEVGARGSVVFQVYLDGTKAYDSGLRTGQDATKRVDLNITGKQELRLVVTDGGNGISYDHADWANPKITCQAVSASPLTMTVSPGTLSIYHRHSATVKATFSGTFSGPVNLSLPLVDSPEGVPMVLRTAQVSLPSSGTGTVTRDVVIDAPDAPTGLVDPAPLTSRFRLVATRNGQQVASAPLTITERLLDVHTTLTPTTVTGRPGETRRVTVTVQVSPPLARPEPIALQDTFPNEEFTTAPVGPLYGDGGTMKQDFTVTLQPDAQPGIPSFTADYFIQVSNFAGYRVPYYGGSLKTLTWNVQP</sequence>
<dbReference type="Gene3D" id="2.60.120.1060">
    <property type="entry name" value="NPCBM/NEW2 domain"/>
    <property type="match status" value="1"/>
</dbReference>
<name>A0ABV7ZDK7_9DEIO</name>
<feature type="signal peptide" evidence="1">
    <location>
        <begin position="1"/>
        <end position="23"/>
    </location>
</feature>
<dbReference type="SUPFAM" id="SSF49785">
    <property type="entry name" value="Galactose-binding domain-like"/>
    <property type="match status" value="1"/>
</dbReference>
<feature type="domain" description="Glycosyl hydrolase family 98 putative carbohydrate-binding module" evidence="2">
    <location>
        <begin position="54"/>
        <end position="202"/>
    </location>
</feature>
<evidence type="ECO:0000256" key="1">
    <source>
        <dbReference type="SAM" id="SignalP"/>
    </source>
</evidence>
<evidence type="ECO:0000259" key="2">
    <source>
        <dbReference type="SMART" id="SM00776"/>
    </source>
</evidence>
<gene>
    <name evidence="3" type="ORF">ACFOSB_15155</name>
</gene>
<keyword evidence="1" id="KW-0732">Signal</keyword>
<feature type="chain" id="PRO_5047460251" evidence="1">
    <location>
        <begin position="24"/>
        <end position="435"/>
    </location>
</feature>
<dbReference type="EMBL" id="JBHRZG010000022">
    <property type="protein sequence ID" value="MFC3834189.1"/>
    <property type="molecule type" value="Genomic_DNA"/>
</dbReference>
<dbReference type="SMART" id="SM00776">
    <property type="entry name" value="NPCBM"/>
    <property type="match status" value="1"/>
</dbReference>
<dbReference type="Proteomes" id="UP001595803">
    <property type="component" value="Unassembled WGS sequence"/>
</dbReference>
<dbReference type="InterPro" id="IPR013222">
    <property type="entry name" value="Glyco_hyd_98_carb-bd"/>
</dbReference>
<dbReference type="RefSeq" id="WP_380102620.1">
    <property type="nucleotide sequence ID" value="NZ_JBHRZG010000022.1"/>
</dbReference>
<proteinExistence type="predicted"/>
<protein>
    <submittedName>
        <fullName evidence="3">NPCBM/NEW2 domain-containing protein</fullName>
    </submittedName>
</protein>
<accession>A0ABV7ZDK7</accession>
<dbReference type="PROSITE" id="PS51257">
    <property type="entry name" value="PROKAR_LIPOPROTEIN"/>
    <property type="match status" value="1"/>
</dbReference>
<dbReference type="InterPro" id="IPR038637">
    <property type="entry name" value="NPCBM_sf"/>
</dbReference>